<name>A0A2R6Q5V1_ACTCC</name>
<evidence type="ECO:0000313" key="2">
    <source>
        <dbReference type="Proteomes" id="UP000241394"/>
    </source>
</evidence>
<keyword evidence="1" id="KW-0418">Kinase</keyword>
<dbReference type="InParanoid" id="A0A2R6Q5V1"/>
<comment type="caution">
    <text evidence="1">The sequence shown here is derived from an EMBL/GenBank/DDBJ whole genome shotgun (WGS) entry which is preliminary data.</text>
</comment>
<organism evidence="1 2">
    <name type="scientific">Actinidia chinensis var. chinensis</name>
    <name type="common">Chinese soft-hair kiwi</name>
    <dbReference type="NCBI Taxonomy" id="1590841"/>
    <lineage>
        <taxon>Eukaryota</taxon>
        <taxon>Viridiplantae</taxon>
        <taxon>Streptophyta</taxon>
        <taxon>Embryophyta</taxon>
        <taxon>Tracheophyta</taxon>
        <taxon>Spermatophyta</taxon>
        <taxon>Magnoliopsida</taxon>
        <taxon>eudicotyledons</taxon>
        <taxon>Gunneridae</taxon>
        <taxon>Pentapetalae</taxon>
        <taxon>asterids</taxon>
        <taxon>Ericales</taxon>
        <taxon>Actinidiaceae</taxon>
        <taxon>Actinidia</taxon>
    </lineage>
</organism>
<keyword evidence="1" id="KW-0808">Transferase</keyword>
<gene>
    <name evidence="1" type="ORF">CEY00_Acc21063</name>
</gene>
<reference evidence="1 2" key="1">
    <citation type="submission" date="2017-07" db="EMBL/GenBank/DDBJ databases">
        <title>An improved, manually edited Actinidia chinensis var. chinensis (kiwifruit) genome highlights the challenges associated with draft genomes and gene prediction in plants.</title>
        <authorList>
            <person name="Pilkington S."/>
            <person name="Crowhurst R."/>
            <person name="Hilario E."/>
            <person name="Nardozza S."/>
            <person name="Fraser L."/>
            <person name="Peng Y."/>
            <person name="Gunaseelan K."/>
            <person name="Simpson R."/>
            <person name="Tahir J."/>
            <person name="Deroles S."/>
            <person name="Templeton K."/>
            <person name="Luo Z."/>
            <person name="Davy M."/>
            <person name="Cheng C."/>
            <person name="Mcneilage M."/>
            <person name="Scaglione D."/>
            <person name="Liu Y."/>
            <person name="Zhang Q."/>
            <person name="Datson P."/>
            <person name="De Silva N."/>
            <person name="Gardiner S."/>
            <person name="Bassett H."/>
            <person name="Chagne D."/>
            <person name="Mccallum J."/>
            <person name="Dzierzon H."/>
            <person name="Deng C."/>
            <person name="Wang Y.-Y."/>
            <person name="Barron N."/>
            <person name="Manako K."/>
            <person name="Bowen J."/>
            <person name="Foster T."/>
            <person name="Erridge Z."/>
            <person name="Tiffin H."/>
            <person name="Waite C."/>
            <person name="Davies K."/>
            <person name="Grierson E."/>
            <person name="Laing W."/>
            <person name="Kirk R."/>
            <person name="Chen X."/>
            <person name="Wood M."/>
            <person name="Montefiori M."/>
            <person name="Brummell D."/>
            <person name="Schwinn K."/>
            <person name="Catanach A."/>
            <person name="Fullerton C."/>
            <person name="Li D."/>
            <person name="Meiyalaghan S."/>
            <person name="Nieuwenhuizen N."/>
            <person name="Read N."/>
            <person name="Prakash R."/>
            <person name="Hunter D."/>
            <person name="Zhang H."/>
            <person name="Mckenzie M."/>
            <person name="Knabel M."/>
            <person name="Harris A."/>
            <person name="Allan A."/>
            <person name="Chen A."/>
            <person name="Janssen B."/>
            <person name="Plunkett B."/>
            <person name="Dwamena C."/>
            <person name="Voogd C."/>
            <person name="Leif D."/>
            <person name="Lafferty D."/>
            <person name="Souleyre E."/>
            <person name="Varkonyi-Gasic E."/>
            <person name="Gambi F."/>
            <person name="Hanley J."/>
            <person name="Yao J.-L."/>
            <person name="Cheung J."/>
            <person name="David K."/>
            <person name="Warren B."/>
            <person name="Marsh K."/>
            <person name="Snowden K."/>
            <person name="Lin-Wang K."/>
            <person name="Brian L."/>
            <person name="Martinez-Sanchez M."/>
            <person name="Wang M."/>
            <person name="Ileperuma N."/>
            <person name="Macnee N."/>
            <person name="Campin R."/>
            <person name="Mcatee P."/>
            <person name="Drummond R."/>
            <person name="Espley R."/>
            <person name="Ireland H."/>
            <person name="Wu R."/>
            <person name="Atkinson R."/>
            <person name="Karunairetnam S."/>
            <person name="Bulley S."/>
            <person name="Chunkath S."/>
            <person name="Hanley Z."/>
            <person name="Storey R."/>
            <person name="Thrimawithana A."/>
            <person name="Thomson S."/>
            <person name="David C."/>
            <person name="Testolin R."/>
        </authorList>
    </citation>
    <scope>NUCLEOTIDE SEQUENCE [LARGE SCALE GENOMIC DNA]</scope>
    <source>
        <strain evidence="2">cv. Red5</strain>
        <tissue evidence="1">Young leaf</tissue>
    </source>
</reference>
<protein>
    <submittedName>
        <fullName evidence="1">Somatic embryogenesis receptor kinase</fullName>
    </submittedName>
</protein>
<dbReference type="Gramene" id="PSS02653">
    <property type="protein sequence ID" value="PSS02653"/>
    <property type="gene ID" value="CEY00_Acc21063"/>
</dbReference>
<dbReference type="AlphaFoldDB" id="A0A2R6Q5V1"/>
<keyword evidence="1" id="KW-0675">Receptor</keyword>
<proteinExistence type="predicted"/>
<reference evidence="2" key="2">
    <citation type="journal article" date="2018" name="BMC Genomics">
        <title>A manually annotated Actinidia chinensis var. chinensis (kiwifruit) genome highlights the challenges associated with draft genomes and gene prediction in plants.</title>
        <authorList>
            <person name="Pilkington S.M."/>
            <person name="Crowhurst R."/>
            <person name="Hilario E."/>
            <person name="Nardozza S."/>
            <person name="Fraser L."/>
            <person name="Peng Y."/>
            <person name="Gunaseelan K."/>
            <person name="Simpson R."/>
            <person name="Tahir J."/>
            <person name="Deroles S.C."/>
            <person name="Templeton K."/>
            <person name="Luo Z."/>
            <person name="Davy M."/>
            <person name="Cheng C."/>
            <person name="McNeilage M."/>
            <person name="Scaglione D."/>
            <person name="Liu Y."/>
            <person name="Zhang Q."/>
            <person name="Datson P."/>
            <person name="De Silva N."/>
            <person name="Gardiner S.E."/>
            <person name="Bassett H."/>
            <person name="Chagne D."/>
            <person name="McCallum J."/>
            <person name="Dzierzon H."/>
            <person name="Deng C."/>
            <person name="Wang Y.Y."/>
            <person name="Barron L."/>
            <person name="Manako K."/>
            <person name="Bowen J."/>
            <person name="Foster T.M."/>
            <person name="Erridge Z.A."/>
            <person name="Tiffin H."/>
            <person name="Waite C.N."/>
            <person name="Davies K.M."/>
            <person name="Grierson E.P."/>
            <person name="Laing W.A."/>
            <person name="Kirk R."/>
            <person name="Chen X."/>
            <person name="Wood M."/>
            <person name="Montefiori M."/>
            <person name="Brummell D.A."/>
            <person name="Schwinn K.E."/>
            <person name="Catanach A."/>
            <person name="Fullerton C."/>
            <person name="Li D."/>
            <person name="Meiyalaghan S."/>
            <person name="Nieuwenhuizen N."/>
            <person name="Read N."/>
            <person name="Prakash R."/>
            <person name="Hunter D."/>
            <person name="Zhang H."/>
            <person name="McKenzie M."/>
            <person name="Knabel M."/>
            <person name="Harris A."/>
            <person name="Allan A.C."/>
            <person name="Gleave A."/>
            <person name="Chen A."/>
            <person name="Janssen B.J."/>
            <person name="Plunkett B."/>
            <person name="Ampomah-Dwamena C."/>
            <person name="Voogd C."/>
            <person name="Leif D."/>
            <person name="Lafferty D."/>
            <person name="Souleyre E.J.F."/>
            <person name="Varkonyi-Gasic E."/>
            <person name="Gambi F."/>
            <person name="Hanley J."/>
            <person name="Yao J.L."/>
            <person name="Cheung J."/>
            <person name="David K.M."/>
            <person name="Warren B."/>
            <person name="Marsh K."/>
            <person name="Snowden K.C."/>
            <person name="Lin-Wang K."/>
            <person name="Brian L."/>
            <person name="Martinez-Sanchez M."/>
            <person name="Wang M."/>
            <person name="Ileperuma N."/>
            <person name="Macnee N."/>
            <person name="Campin R."/>
            <person name="McAtee P."/>
            <person name="Drummond R.S.M."/>
            <person name="Espley R.V."/>
            <person name="Ireland H.S."/>
            <person name="Wu R."/>
            <person name="Atkinson R.G."/>
            <person name="Karunairetnam S."/>
            <person name="Bulley S."/>
            <person name="Chunkath S."/>
            <person name="Hanley Z."/>
            <person name="Storey R."/>
            <person name="Thrimawithana A.H."/>
            <person name="Thomson S."/>
            <person name="David C."/>
            <person name="Testolin R."/>
            <person name="Huang H."/>
            <person name="Hellens R.P."/>
            <person name="Schaffer R.J."/>
        </authorList>
    </citation>
    <scope>NUCLEOTIDE SEQUENCE [LARGE SCALE GENOMIC DNA]</scope>
    <source>
        <strain evidence="2">cv. Red5</strain>
    </source>
</reference>
<dbReference type="EMBL" id="NKQK01000019">
    <property type="protein sequence ID" value="PSS02653.1"/>
    <property type="molecule type" value="Genomic_DNA"/>
</dbReference>
<dbReference type="GO" id="GO:0016301">
    <property type="term" value="F:kinase activity"/>
    <property type="evidence" value="ECO:0007669"/>
    <property type="project" value="UniProtKB-KW"/>
</dbReference>
<keyword evidence="2" id="KW-1185">Reference proteome</keyword>
<sequence length="111" mass="13030">MFLIMISVEQSQSMALLEVFQWKVSKTIDSMDPSWKDWCRMTLDAEEHLECWIFIGDYVRNPELYVTLYIFMYNSNGKKPYKTKSAAVVCDLCDNNELKELVSNLFDNVLP</sequence>
<dbReference type="Proteomes" id="UP000241394">
    <property type="component" value="Chromosome LG19"/>
</dbReference>
<evidence type="ECO:0000313" key="1">
    <source>
        <dbReference type="EMBL" id="PSS02653.1"/>
    </source>
</evidence>
<accession>A0A2R6Q5V1</accession>